<comment type="subcellular location">
    <subcellularLocation>
        <location evidence="2">Membrane</location>
        <topology evidence="2">Multi-pass membrane protein</topology>
    </subcellularLocation>
</comment>
<dbReference type="InterPro" id="IPR029016">
    <property type="entry name" value="GAF-like_dom_sf"/>
</dbReference>
<dbReference type="GO" id="GO:0005886">
    <property type="term" value="C:plasma membrane"/>
    <property type="evidence" value="ECO:0007669"/>
    <property type="project" value="TreeGrafter"/>
</dbReference>
<dbReference type="InterPro" id="IPR003661">
    <property type="entry name" value="HisK_dim/P_dom"/>
</dbReference>
<evidence type="ECO:0000256" key="6">
    <source>
        <dbReference type="ARBA" id="ARBA00022692"/>
    </source>
</evidence>
<dbReference type="Pfam" id="PF02702">
    <property type="entry name" value="KdpD"/>
    <property type="match status" value="1"/>
</dbReference>
<dbReference type="GO" id="GO:0000155">
    <property type="term" value="F:phosphorelay sensor kinase activity"/>
    <property type="evidence" value="ECO:0007669"/>
    <property type="project" value="InterPro"/>
</dbReference>
<dbReference type="EC" id="2.7.13.3" evidence="3"/>
<dbReference type="CDD" id="cd00075">
    <property type="entry name" value="HATPase"/>
    <property type="match status" value="1"/>
</dbReference>
<dbReference type="RefSeq" id="WP_066521205.1">
    <property type="nucleotide sequence ID" value="NZ_AP017655.1"/>
</dbReference>
<keyword evidence="4" id="KW-0597">Phosphoprotein</keyword>
<name>A0A1E1F5B7_9SPHN</name>
<dbReference type="InterPro" id="IPR014729">
    <property type="entry name" value="Rossmann-like_a/b/a_fold"/>
</dbReference>
<dbReference type="InterPro" id="IPR036097">
    <property type="entry name" value="HisK_dim/P_sf"/>
</dbReference>
<accession>A0A1E1F5B7</accession>
<dbReference type="Pfam" id="PF02518">
    <property type="entry name" value="HATPase_c"/>
    <property type="match status" value="1"/>
</dbReference>
<evidence type="ECO:0000256" key="1">
    <source>
        <dbReference type="ARBA" id="ARBA00000085"/>
    </source>
</evidence>
<dbReference type="SUPFAM" id="SSF52402">
    <property type="entry name" value="Adenine nucleotide alpha hydrolases-like"/>
    <property type="match status" value="1"/>
</dbReference>
<dbReference type="FunFam" id="3.40.50.300:FF:000483">
    <property type="entry name" value="Sensor histidine kinase KdpD"/>
    <property type="match status" value="1"/>
</dbReference>
<evidence type="ECO:0000256" key="7">
    <source>
        <dbReference type="ARBA" id="ARBA00022741"/>
    </source>
</evidence>
<dbReference type="PANTHER" id="PTHR45569:SF1">
    <property type="entry name" value="SENSOR PROTEIN KDPD"/>
    <property type="match status" value="1"/>
</dbReference>
<dbReference type="Pfam" id="PF13492">
    <property type="entry name" value="GAF_3"/>
    <property type="match status" value="1"/>
</dbReference>
<keyword evidence="6 13" id="KW-0812">Transmembrane</keyword>
<dbReference type="OrthoDB" id="9806130at2"/>
<keyword evidence="12 13" id="KW-0472">Membrane</keyword>
<dbReference type="Gene3D" id="3.30.450.40">
    <property type="match status" value="1"/>
</dbReference>
<keyword evidence="7" id="KW-0547">Nucleotide-binding</keyword>
<dbReference type="AlphaFoldDB" id="A0A1E1F5B7"/>
<dbReference type="InterPro" id="IPR003594">
    <property type="entry name" value="HATPase_dom"/>
</dbReference>
<dbReference type="Pfam" id="PF00512">
    <property type="entry name" value="HisKA"/>
    <property type="match status" value="1"/>
</dbReference>
<keyword evidence="8 15" id="KW-0418">Kinase</keyword>
<dbReference type="SUPFAM" id="SSF47384">
    <property type="entry name" value="Homodimeric domain of signal transducing histidine kinase"/>
    <property type="match status" value="1"/>
</dbReference>
<dbReference type="PANTHER" id="PTHR45569">
    <property type="entry name" value="SENSOR PROTEIN KDPD"/>
    <property type="match status" value="1"/>
</dbReference>
<dbReference type="SMART" id="SM00388">
    <property type="entry name" value="HisKA"/>
    <property type="match status" value="1"/>
</dbReference>
<dbReference type="PRINTS" id="PR00344">
    <property type="entry name" value="BCTRLSENSOR"/>
</dbReference>
<dbReference type="InterPro" id="IPR052023">
    <property type="entry name" value="Histidine_kinase_KdpD"/>
</dbReference>
<keyword evidence="16" id="KW-1185">Reference proteome</keyword>
<organism evidence="15 16">
    <name type="scientific">Sphingobium cloacae</name>
    <dbReference type="NCBI Taxonomy" id="120107"/>
    <lineage>
        <taxon>Bacteria</taxon>
        <taxon>Pseudomonadati</taxon>
        <taxon>Pseudomonadota</taxon>
        <taxon>Alphaproteobacteria</taxon>
        <taxon>Sphingomonadales</taxon>
        <taxon>Sphingomonadaceae</taxon>
        <taxon>Sphingobium</taxon>
    </lineage>
</organism>
<evidence type="ECO:0000256" key="3">
    <source>
        <dbReference type="ARBA" id="ARBA00012438"/>
    </source>
</evidence>
<dbReference type="InterPro" id="IPR025201">
    <property type="entry name" value="KdpD_TM"/>
</dbReference>
<evidence type="ECO:0000313" key="16">
    <source>
        <dbReference type="Proteomes" id="UP000218272"/>
    </source>
</evidence>
<evidence type="ECO:0000259" key="14">
    <source>
        <dbReference type="PROSITE" id="PS50109"/>
    </source>
</evidence>
<evidence type="ECO:0000256" key="12">
    <source>
        <dbReference type="ARBA" id="ARBA00023136"/>
    </source>
</evidence>
<dbReference type="InterPro" id="IPR003852">
    <property type="entry name" value="Sig_transdc_His_kinase_KdpD_N"/>
</dbReference>
<dbReference type="SMART" id="SM00387">
    <property type="entry name" value="HATPase_c"/>
    <property type="match status" value="1"/>
</dbReference>
<dbReference type="Gene3D" id="1.10.287.130">
    <property type="match status" value="1"/>
</dbReference>
<dbReference type="GO" id="GO:0005737">
    <property type="term" value="C:cytoplasm"/>
    <property type="evidence" value="ECO:0007669"/>
    <property type="project" value="UniProtKB-ARBA"/>
</dbReference>
<dbReference type="InterPro" id="IPR004358">
    <property type="entry name" value="Sig_transdc_His_kin-like_C"/>
</dbReference>
<dbReference type="Proteomes" id="UP000218272">
    <property type="component" value="Chromosome SCLO_1"/>
</dbReference>
<dbReference type="PROSITE" id="PS50109">
    <property type="entry name" value="HIS_KIN"/>
    <property type="match status" value="1"/>
</dbReference>
<dbReference type="InterPro" id="IPR003018">
    <property type="entry name" value="GAF"/>
</dbReference>
<keyword evidence="10 13" id="KW-1133">Transmembrane helix</keyword>
<reference evidence="15 16" key="1">
    <citation type="submission" date="2016-10" db="EMBL/GenBank/DDBJ databases">
        <title>Complete Genome Sequence of the Nonylphenol-Degrading Bacterium Sphingobium cloacae JCM 10874T.</title>
        <authorList>
            <person name="Ootsuka M."/>
            <person name="Nishizawa T."/>
            <person name="Ohta H."/>
        </authorList>
    </citation>
    <scope>NUCLEOTIDE SEQUENCE [LARGE SCALE GENOMIC DNA]</scope>
    <source>
        <strain evidence="15 16">JCM 10874</strain>
    </source>
</reference>
<feature type="transmembrane region" description="Helical" evidence="13">
    <location>
        <begin position="402"/>
        <end position="423"/>
    </location>
</feature>
<dbReference type="Gene3D" id="3.40.50.620">
    <property type="entry name" value="HUPs"/>
    <property type="match status" value="1"/>
</dbReference>
<dbReference type="SUPFAM" id="SSF55874">
    <property type="entry name" value="ATPase domain of HSP90 chaperone/DNA topoisomerase II/histidine kinase"/>
    <property type="match status" value="1"/>
</dbReference>
<dbReference type="InterPro" id="IPR036890">
    <property type="entry name" value="HATPase_C_sf"/>
</dbReference>
<feature type="domain" description="Histidine kinase" evidence="14">
    <location>
        <begin position="672"/>
        <end position="881"/>
    </location>
</feature>
<dbReference type="InterPro" id="IPR027417">
    <property type="entry name" value="P-loop_NTPase"/>
</dbReference>
<keyword evidence="5" id="KW-0808">Transferase</keyword>
<evidence type="ECO:0000256" key="9">
    <source>
        <dbReference type="ARBA" id="ARBA00022840"/>
    </source>
</evidence>
<keyword evidence="11" id="KW-0902">Two-component regulatory system</keyword>
<dbReference type="EMBL" id="AP017655">
    <property type="protein sequence ID" value="BAV65672.1"/>
    <property type="molecule type" value="Genomic_DNA"/>
</dbReference>
<dbReference type="InterPro" id="IPR038318">
    <property type="entry name" value="KdpD_sf"/>
</dbReference>
<evidence type="ECO:0000256" key="4">
    <source>
        <dbReference type="ARBA" id="ARBA00022553"/>
    </source>
</evidence>
<dbReference type="InterPro" id="IPR005467">
    <property type="entry name" value="His_kinase_dom"/>
</dbReference>
<feature type="transmembrane region" description="Helical" evidence="13">
    <location>
        <begin position="429"/>
        <end position="445"/>
    </location>
</feature>
<dbReference type="Gene3D" id="3.40.50.300">
    <property type="entry name" value="P-loop containing nucleotide triphosphate hydrolases"/>
    <property type="match status" value="1"/>
</dbReference>
<dbReference type="GO" id="GO:0005524">
    <property type="term" value="F:ATP binding"/>
    <property type="evidence" value="ECO:0007669"/>
    <property type="project" value="UniProtKB-KW"/>
</dbReference>
<evidence type="ECO:0000256" key="11">
    <source>
        <dbReference type="ARBA" id="ARBA00023012"/>
    </source>
</evidence>
<dbReference type="Pfam" id="PF13493">
    <property type="entry name" value="DUF4118"/>
    <property type="match status" value="1"/>
</dbReference>
<gene>
    <name evidence="15" type="ORF">SCLO_1026320</name>
</gene>
<sequence>MSDHAANEKRPSPDALLRQARRAERGQLKIFLGAAPGVGKTFAMLTEGAGLLREGVDVVVAVVETHGRAETEALLEPFEVIPRRSIEYHGRTLTEMDLDAVLARAPALALVDEYAHTNIEGSRHPKRWQDIEELLDAGIDVYTTLNIQHVESLNDVVASFTRVRVRETVPDSVFENAEIMVVDLPPDELIDRLKEGKVYVPHEASRALGHFFSKPNLSALREMALRRAALSVDRQMLQELDATALPGTFGAGDRILLAVSEQPGSDALVRTAKRLADALRAPWMAVHIETPRSEGFDEVAKRRVAASLALAATLGATIATVPAESVVAGLRSQIEGMRATQVVIGKSQRSWWFEFRHGSVVDALVKSAQGVAVHVIPSVAEGEASSDQVRTLLRGWGRPRTYAAIALMIAGTTLLAVLAQPWIGTGAIDLLYLVPVIIAASLYGLRPGLVASLAAALAFNFFFLAPTWTFTIADPQSVLTMLILTGVAAFSSNLAGRLRTRARLGVRSAQESAALAAFSQTLARASDRTGTAEAVCEEVSRLLEVRSVLLAERNGKLRTVAAMPADATLSPLDQAAADWAWTRGELAGSGSATLPVADWQFHPLKTSLGVLAVLGVARDDGRDPVPADRAVLLSTLVGQAALAHERLHLEDEMRSISLLKERDRLRAALLSSIGHDLRTPLTGVTGAIEAIGVEHPDAASLPLARAEVARLRRFLDNLVDMVRLDAGALNLVPEPIDLTDAVAGAVHDLKDMLRGHHIDFKVPADLPLVRADARLLHHILINLLANAVQHGGADGPITIAGRRTSDAILLTVRDQGPGLEPGTEAAIFETFAQGAGGDRRGGSGLGLAIVKGFTEALGIDVSASNDPDGGAAFTLSIGSNLIVGTETDGEHGQASA</sequence>
<evidence type="ECO:0000256" key="8">
    <source>
        <dbReference type="ARBA" id="ARBA00022777"/>
    </source>
</evidence>
<evidence type="ECO:0000256" key="10">
    <source>
        <dbReference type="ARBA" id="ARBA00022989"/>
    </source>
</evidence>
<evidence type="ECO:0000256" key="5">
    <source>
        <dbReference type="ARBA" id="ARBA00022679"/>
    </source>
</evidence>
<evidence type="ECO:0000256" key="13">
    <source>
        <dbReference type="SAM" id="Phobius"/>
    </source>
</evidence>
<dbReference type="CDD" id="cd00082">
    <property type="entry name" value="HisKA"/>
    <property type="match status" value="1"/>
</dbReference>
<protein>
    <recommendedName>
        <fullName evidence="3">histidine kinase</fullName>
        <ecNumber evidence="3">2.7.13.3</ecNumber>
    </recommendedName>
</protein>
<dbReference type="Gene3D" id="3.30.565.10">
    <property type="entry name" value="Histidine kinase-like ATPase, C-terminal domain"/>
    <property type="match status" value="1"/>
</dbReference>
<dbReference type="KEGG" id="sclo:SCLO_1026320"/>
<proteinExistence type="predicted"/>
<evidence type="ECO:0000256" key="2">
    <source>
        <dbReference type="ARBA" id="ARBA00004141"/>
    </source>
</evidence>
<keyword evidence="9" id="KW-0067">ATP-binding</keyword>
<comment type="catalytic activity">
    <reaction evidence="1">
        <text>ATP + protein L-histidine = ADP + protein N-phospho-L-histidine.</text>
        <dbReference type="EC" id="2.7.13.3"/>
    </reaction>
</comment>
<dbReference type="Gene3D" id="1.20.120.620">
    <property type="entry name" value="Backbone structure of the membrane domain of e. Coli histidine kinase receptor kdpd"/>
    <property type="match status" value="1"/>
</dbReference>
<feature type="transmembrane region" description="Helical" evidence="13">
    <location>
        <begin position="452"/>
        <end position="472"/>
    </location>
</feature>
<evidence type="ECO:0000313" key="15">
    <source>
        <dbReference type="EMBL" id="BAV65672.1"/>
    </source>
</evidence>